<name>A0A383E0G2_9ZZZZ</name>
<protein>
    <recommendedName>
        <fullName evidence="1">Band 7 domain-containing protein</fullName>
    </recommendedName>
</protein>
<dbReference type="EMBL" id="UINC01221547">
    <property type="protein sequence ID" value="SVE49930.1"/>
    <property type="molecule type" value="Genomic_DNA"/>
</dbReference>
<dbReference type="InterPro" id="IPR036013">
    <property type="entry name" value="Band_7/SPFH_dom_sf"/>
</dbReference>
<evidence type="ECO:0000313" key="2">
    <source>
        <dbReference type="EMBL" id="SVE49930.1"/>
    </source>
</evidence>
<dbReference type="PANTHER" id="PTHR42911:SF1">
    <property type="entry name" value="MODULATOR OF FTSH PROTEASE HFLC"/>
    <property type="match status" value="1"/>
</dbReference>
<dbReference type="InterPro" id="IPR001107">
    <property type="entry name" value="Band_7"/>
</dbReference>
<dbReference type="SMART" id="SM00244">
    <property type="entry name" value="PHB"/>
    <property type="match status" value="1"/>
</dbReference>
<organism evidence="2">
    <name type="scientific">marine metagenome</name>
    <dbReference type="NCBI Taxonomy" id="408172"/>
    <lineage>
        <taxon>unclassified sequences</taxon>
        <taxon>metagenomes</taxon>
        <taxon>ecological metagenomes</taxon>
    </lineage>
</organism>
<proteinExistence type="predicted"/>
<dbReference type="AlphaFoldDB" id="A0A383E0G2"/>
<feature type="domain" description="Band 7" evidence="1">
    <location>
        <begin position="10"/>
        <end position="136"/>
    </location>
</feature>
<dbReference type="Pfam" id="PF01145">
    <property type="entry name" value="Band_7"/>
    <property type="match status" value="1"/>
</dbReference>
<evidence type="ECO:0000259" key="1">
    <source>
        <dbReference type="SMART" id="SM00244"/>
    </source>
</evidence>
<gene>
    <name evidence="2" type="ORF">METZ01_LOCUS502784</name>
</gene>
<sequence>MIVVLIIGFGSVYIVNEAEQAIVTQFGKPVGGAITDAGIHFKIPIIQTVIKFEKRILEWDGSPKEIPTRDNKYIKIDAFARWKISDALQFYKSAKNELLAQSLLDDILDGAIRDEVANRTMVEIVRSSDRTMNADAGV</sequence>
<feature type="non-terminal residue" evidence="2">
    <location>
        <position position="138"/>
    </location>
</feature>
<accession>A0A383E0G2</accession>
<dbReference type="Gene3D" id="3.30.479.30">
    <property type="entry name" value="Band 7 domain"/>
    <property type="match status" value="1"/>
</dbReference>
<dbReference type="SUPFAM" id="SSF117892">
    <property type="entry name" value="Band 7/SPFH domain"/>
    <property type="match status" value="1"/>
</dbReference>
<dbReference type="PANTHER" id="PTHR42911">
    <property type="entry name" value="MODULATOR OF FTSH PROTEASE HFLC"/>
    <property type="match status" value="1"/>
</dbReference>
<reference evidence="2" key="1">
    <citation type="submission" date="2018-05" db="EMBL/GenBank/DDBJ databases">
        <authorList>
            <person name="Lanie J.A."/>
            <person name="Ng W.-L."/>
            <person name="Kazmierczak K.M."/>
            <person name="Andrzejewski T.M."/>
            <person name="Davidsen T.M."/>
            <person name="Wayne K.J."/>
            <person name="Tettelin H."/>
            <person name="Glass J.I."/>
            <person name="Rusch D."/>
            <person name="Podicherti R."/>
            <person name="Tsui H.-C.T."/>
            <person name="Winkler M.E."/>
        </authorList>
    </citation>
    <scope>NUCLEOTIDE SEQUENCE</scope>
</reference>